<organism evidence="2 3">
    <name type="scientific">Aphanomyces stellatus</name>
    <dbReference type="NCBI Taxonomy" id="120398"/>
    <lineage>
        <taxon>Eukaryota</taxon>
        <taxon>Sar</taxon>
        <taxon>Stramenopiles</taxon>
        <taxon>Oomycota</taxon>
        <taxon>Saprolegniomycetes</taxon>
        <taxon>Saprolegniales</taxon>
        <taxon>Verrucalvaceae</taxon>
        <taxon>Aphanomyces</taxon>
    </lineage>
</organism>
<accession>A0A485KTC9</accession>
<dbReference type="EMBL" id="VJMH01005241">
    <property type="protein sequence ID" value="KAF0698422.1"/>
    <property type="molecule type" value="Genomic_DNA"/>
</dbReference>
<dbReference type="EMBL" id="CAADRA010005262">
    <property type="protein sequence ID" value="VFT87819.1"/>
    <property type="molecule type" value="Genomic_DNA"/>
</dbReference>
<dbReference type="AlphaFoldDB" id="A0A485KTC9"/>
<reference evidence="2 3" key="1">
    <citation type="submission" date="2019-03" db="EMBL/GenBank/DDBJ databases">
        <authorList>
            <person name="Gaulin E."/>
            <person name="Dumas B."/>
        </authorList>
    </citation>
    <scope>NUCLEOTIDE SEQUENCE [LARGE SCALE GENOMIC DNA]</scope>
    <source>
        <strain evidence="2">CBS 568.67</strain>
    </source>
</reference>
<proteinExistence type="predicted"/>
<name>A0A485KTC9_9STRA</name>
<reference evidence="1" key="2">
    <citation type="submission" date="2019-06" db="EMBL/GenBank/DDBJ databases">
        <title>Genomics analysis of Aphanomyces spp. identifies a new class of oomycete effector associated with host adaptation.</title>
        <authorList>
            <person name="Gaulin E."/>
        </authorList>
    </citation>
    <scope>NUCLEOTIDE SEQUENCE</scope>
    <source>
        <strain evidence="1">CBS 578.67</strain>
    </source>
</reference>
<evidence type="ECO:0000313" key="2">
    <source>
        <dbReference type="EMBL" id="VFT87819.1"/>
    </source>
</evidence>
<protein>
    <submittedName>
        <fullName evidence="2">Aste57867_10951 protein</fullName>
    </submittedName>
</protein>
<sequence length="105" mass="11478">MTGTTTTTPKEIYAWCDVAAAAAQRKPSCFSRKINATSSLATKALNKSKKQALSPSRTAFRMQHEAMARRHASLHQSMSSTCRLALDVSTTMMANTFATQLPRLV</sequence>
<evidence type="ECO:0000313" key="3">
    <source>
        <dbReference type="Proteomes" id="UP000332933"/>
    </source>
</evidence>
<evidence type="ECO:0000313" key="1">
    <source>
        <dbReference type="EMBL" id="KAF0698422.1"/>
    </source>
</evidence>
<dbReference type="Proteomes" id="UP000332933">
    <property type="component" value="Unassembled WGS sequence"/>
</dbReference>
<keyword evidence="3" id="KW-1185">Reference proteome</keyword>
<gene>
    <name evidence="2" type="primary">Aste57867_10951</name>
    <name evidence="1" type="ORF">As57867_010911</name>
    <name evidence="2" type="ORF">ASTE57867_10951</name>
</gene>